<feature type="domain" description="AB hydrolase-1" evidence="1">
    <location>
        <begin position="27"/>
        <end position="145"/>
    </location>
</feature>
<dbReference type="InterPro" id="IPR029058">
    <property type="entry name" value="AB_hydrolase_fold"/>
</dbReference>
<dbReference type="Proteomes" id="UP000505355">
    <property type="component" value="Chromosome"/>
</dbReference>
<dbReference type="Gene3D" id="3.40.50.1820">
    <property type="entry name" value="alpha/beta hydrolase"/>
    <property type="match status" value="1"/>
</dbReference>
<protein>
    <submittedName>
        <fullName evidence="2">Alpha/beta hydrolase</fullName>
    </submittedName>
</protein>
<dbReference type="PANTHER" id="PTHR46331:SF2">
    <property type="entry name" value="VALACYCLOVIR HYDROLASE"/>
    <property type="match status" value="1"/>
</dbReference>
<organism evidence="2 3">
    <name type="scientific">Mucilaginibacter mali</name>
    <dbReference type="NCBI Taxonomy" id="2740462"/>
    <lineage>
        <taxon>Bacteria</taxon>
        <taxon>Pseudomonadati</taxon>
        <taxon>Bacteroidota</taxon>
        <taxon>Sphingobacteriia</taxon>
        <taxon>Sphingobacteriales</taxon>
        <taxon>Sphingobacteriaceae</taxon>
        <taxon>Mucilaginibacter</taxon>
    </lineage>
</organism>
<proteinExistence type="predicted"/>
<dbReference type="EMBL" id="CP054139">
    <property type="protein sequence ID" value="QKJ32222.1"/>
    <property type="molecule type" value="Genomic_DNA"/>
</dbReference>
<dbReference type="KEGG" id="mmab:HQ865_21480"/>
<evidence type="ECO:0000313" key="2">
    <source>
        <dbReference type="EMBL" id="QKJ32222.1"/>
    </source>
</evidence>
<evidence type="ECO:0000259" key="1">
    <source>
        <dbReference type="Pfam" id="PF00561"/>
    </source>
</evidence>
<keyword evidence="3" id="KW-1185">Reference proteome</keyword>
<name>A0A7D4ULT9_9SPHI</name>
<accession>A0A7D4ULT9</accession>
<dbReference type="PANTHER" id="PTHR46331">
    <property type="entry name" value="VALACYCLOVIR HYDROLASE"/>
    <property type="match status" value="1"/>
</dbReference>
<keyword evidence="2" id="KW-0378">Hydrolase</keyword>
<dbReference type="AlphaFoldDB" id="A0A7D4ULT9"/>
<dbReference type="RefSeq" id="WP_173416873.1">
    <property type="nucleotide sequence ID" value="NZ_CP054139.1"/>
</dbReference>
<dbReference type="GO" id="GO:0017171">
    <property type="term" value="F:serine hydrolase activity"/>
    <property type="evidence" value="ECO:0007669"/>
    <property type="project" value="TreeGrafter"/>
</dbReference>
<evidence type="ECO:0000313" key="3">
    <source>
        <dbReference type="Proteomes" id="UP000505355"/>
    </source>
</evidence>
<gene>
    <name evidence="2" type="ORF">HQ865_21480</name>
</gene>
<dbReference type="Pfam" id="PF00561">
    <property type="entry name" value="Abhydrolase_1"/>
    <property type="match status" value="1"/>
</dbReference>
<sequence>MEASIKNHAPVNGLQMYYEIYGEGSMPLVLVHGGGSTIESCFSKLIPLLSRHTKVIAIELQAHGRTGDRDTPESFKQDADDVAGLLKYLQIEKADLLGFSNGGTTALQVAIRYPEVVNKLIPVSAAYRRDGFMDGFFEGMANVTIDHMPGQLKEAYLAVTPSAEGLQTMFEKDRQRMVDFKDIPDELLQGIKAPTLFMVAQNDVMSVEHTLQMVRLVEGSQLVVLPGIHGGFIGEVCTATPGSKMPEVTVGIVREFLKG</sequence>
<dbReference type="InterPro" id="IPR000073">
    <property type="entry name" value="AB_hydrolase_1"/>
</dbReference>
<dbReference type="SUPFAM" id="SSF53474">
    <property type="entry name" value="alpha/beta-Hydrolases"/>
    <property type="match status" value="1"/>
</dbReference>
<reference evidence="2 3" key="1">
    <citation type="submission" date="2020-05" db="EMBL/GenBank/DDBJ databases">
        <title>Mucilaginibacter mali sp. nov.</title>
        <authorList>
            <person name="Kim H.S."/>
            <person name="Lee K.C."/>
            <person name="Suh M.K."/>
            <person name="Kim J.-S."/>
            <person name="Han K.-I."/>
            <person name="Eom M.K."/>
            <person name="Shin Y.K."/>
            <person name="Lee J.-S."/>
        </authorList>
    </citation>
    <scope>NUCLEOTIDE SEQUENCE [LARGE SCALE GENOMIC DNA]</scope>
    <source>
        <strain evidence="2 3">G2-14</strain>
    </source>
</reference>